<evidence type="ECO:0000313" key="4">
    <source>
        <dbReference type="EMBL" id="AKO53814.1"/>
    </source>
</evidence>
<reference evidence="4 5" key="1">
    <citation type="submission" date="2015-05" db="EMBL/GenBank/DDBJ databases">
        <title>Complete genome of Marinobacter psychrophilus strain 20041T isolated from sea-ice of the Canadian Basin.</title>
        <authorList>
            <person name="Song L."/>
            <person name="Ren L."/>
            <person name="Yu Y."/>
            <person name="Wang X."/>
        </authorList>
    </citation>
    <scope>NUCLEOTIDE SEQUENCE [LARGE SCALE GENOMIC DNA]</scope>
    <source>
        <strain evidence="4 5">20041</strain>
    </source>
</reference>
<feature type="transmembrane region" description="Helical" evidence="2">
    <location>
        <begin position="223"/>
        <end position="246"/>
    </location>
</feature>
<dbReference type="AlphaFoldDB" id="A0A0H4I481"/>
<keyword evidence="5" id="KW-1185">Reference proteome</keyword>
<sequence>MASSNLQTQCPHCQTRFRVTEEQLEVAKGRVRCGSCMKIFNAFENRIKEPKPVITAPPEPAINPDPDDDLVFADNPEEDAAHGAYIKSDMTFSEDELSDSFRSMDRSVYSDDRDSSSDINVNSDESWAQAILNEASRPDSPRRPAPLGKAAHPVEAAPTKNQPPAEDSDIETQGLAQPSNGWPLPSEHQIYAESGARPQHTLYSNLRQEPIPVQRNHGGKIRALAWSLIVLAILGVIASQLVWVQFDKFSKIPQLRPFYDKGCELAGCTLPPLIDMSAIDSRKLVVKTNPANRSELVVDAVIINRAAFAQPFPAIVLTFADLNGQEVTQRVFSPADYLADQGGQLREMPPQTPVRIAIAIQDPGQTAVSYNIDFRSQAE</sequence>
<dbReference type="PATRIC" id="fig|330734.3.peg.3450"/>
<evidence type="ECO:0000313" key="5">
    <source>
        <dbReference type="Proteomes" id="UP000036406"/>
    </source>
</evidence>
<dbReference type="Pfam" id="PF11906">
    <property type="entry name" value="DUF3426"/>
    <property type="match status" value="1"/>
</dbReference>
<keyword evidence="2" id="KW-0812">Transmembrane</keyword>
<dbReference type="RefSeq" id="WP_048387939.1">
    <property type="nucleotide sequence ID" value="NZ_CP011494.1"/>
</dbReference>
<dbReference type="Pfam" id="PF13719">
    <property type="entry name" value="Zn_ribbon_5"/>
    <property type="match status" value="1"/>
</dbReference>
<dbReference type="STRING" id="330734.ABA45_16400"/>
<dbReference type="EMBL" id="CP011494">
    <property type="protein sequence ID" value="AKO53814.1"/>
    <property type="molecule type" value="Genomic_DNA"/>
</dbReference>
<dbReference type="NCBIfam" id="TIGR02098">
    <property type="entry name" value="MJ0042_CXXC"/>
    <property type="match status" value="1"/>
</dbReference>
<gene>
    <name evidence="4" type="ORF">ABA45_16400</name>
</gene>
<feature type="domain" description="Zinc finger/thioredoxin putative" evidence="3">
    <location>
        <begin position="6"/>
        <end position="42"/>
    </location>
</feature>
<organism evidence="4 5">
    <name type="scientific">Marinobacter psychrophilus</name>
    <dbReference type="NCBI Taxonomy" id="330734"/>
    <lineage>
        <taxon>Bacteria</taxon>
        <taxon>Pseudomonadati</taxon>
        <taxon>Pseudomonadota</taxon>
        <taxon>Gammaproteobacteria</taxon>
        <taxon>Pseudomonadales</taxon>
        <taxon>Marinobacteraceae</taxon>
        <taxon>Marinobacter</taxon>
    </lineage>
</organism>
<evidence type="ECO:0000259" key="3">
    <source>
        <dbReference type="Pfam" id="PF13719"/>
    </source>
</evidence>
<dbReference type="KEGG" id="mpq:ABA45_16400"/>
<accession>A0A0H4I481</accession>
<evidence type="ECO:0000256" key="2">
    <source>
        <dbReference type="SAM" id="Phobius"/>
    </source>
</evidence>
<evidence type="ECO:0000256" key="1">
    <source>
        <dbReference type="SAM" id="MobiDB-lite"/>
    </source>
</evidence>
<dbReference type="InterPro" id="IPR011723">
    <property type="entry name" value="Znf/thioredoxin_put"/>
</dbReference>
<proteinExistence type="predicted"/>
<protein>
    <recommendedName>
        <fullName evidence="3">Zinc finger/thioredoxin putative domain-containing protein</fullName>
    </recommendedName>
</protein>
<dbReference type="InterPro" id="IPR021834">
    <property type="entry name" value="DUF3426"/>
</dbReference>
<keyword evidence="2" id="KW-0472">Membrane</keyword>
<name>A0A0H4I481_9GAMM</name>
<dbReference type="Proteomes" id="UP000036406">
    <property type="component" value="Chromosome"/>
</dbReference>
<keyword evidence="2" id="KW-1133">Transmembrane helix</keyword>
<feature type="region of interest" description="Disordered" evidence="1">
    <location>
        <begin position="135"/>
        <end position="187"/>
    </location>
</feature>